<dbReference type="AlphaFoldDB" id="A0A8K0DAA8"/>
<protein>
    <recommendedName>
        <fullName evidence="1">PiggyBac transposable element-derived protein domain-containing protein</fullName>
    </recommendedName>
</protein>
<comment type="caution">
    <text evidence="2">The sequence shown here is derived from an EMBL/GenBank/DDBJ whole genome shotgun (WGS) entry which is preliminary data.</text>
</comment>
<reference evidence="2" key="1">
    <citation type="submission" date="2019-08" db="EMBL/GenBank/DDBJ databases">
        <title>The genome of the North American firefly Photinus pyralis.</title>
        <authorList>
            <consortium name="Photinus pyralis genome working group"/>
            <person name="Fallon T.R."/>
            <person name="Sander Lower S.E."/>
            <person name="Weng J.-K."/>
        </authorList>
    </citation>
    <scope>NUCLEOTIDE SEQUENCE</scope>
    <source>
        <strain evidence="2">TRF0915ILg1</strain>
        <tissue evidence="2">Whole body</tissue>
    </source>
</reference>
<dbReference type="GO" id="GO:0043565">
    <property type="term" value="F:sequence-specific DNA binding"/>
    <property type="evidence" value="ECO:0007669"/>
    <property type="project" value="TreeGrafter"/>
</dbReference>
<evidence type="ECO:0000259" key="1">
    <source>
        <dbReference type="Pfam" id="PF13843"/>
    </source>
</evidence>
<dbReference type="OrthoDB" id="10057240at2759"/>
<evidence type="ECO:0000313" key="3">
    <source>
        <dbReference type="Proteomes" id="UP000801492"/>
    </source>
</evidence>
<dbReference type="Pfam" id="PF13843">
    <property type="entry name" value="DDE_Tnp_1_7"/>
    <property type="match status" value="1"/>
</dbReference>
<organism evidence="2 3">
    <name type="scientific">Ignelater luminosus</name>
    <name type="common">Cucubano</name>
    <name type="synonym">Pyrophorus luminosus</name>
    <dbReference type="NCBI Taxonomy" id="2038154"/>
    <lineage>
        <taxon>Eukaryota</taxon>
        <taxon>Metazoa</taxon>
        <taxon>Ecdysozoa</taxon>
        <taxon>Arthropoda</taxon>
        <taxon>Hexapoda</taxon>
        <taxon>Insecta</taxon>
        <taxon>Pterygota</taxon>
        <taxon>Neoptera</taxon>
        <taxon>Endopterygota</taxon>
        <taxon>Coleoptera</taxon>
        <taxon>Polyphaga</taxon>
        <taxon>Elateriformia</taxon>
        <taxon>Elateroidea</taxon>
        <taxon>Elateridae</taxon>
        <taxon>Agrypninae</taxon>
        <taxon>Pyrophorini</taxon>
        <taxon>Ignelater</taxon>
    </lineage>
</organism>
<dbReference type="InterPro" id="IPR052638">
    <property type="entry name" value="PiggyBac_TE-derived"/>
</dbReference>
<accession>A0A8K0DAA8</accession>
<dbReference type="EMBL" id="VTPC01002288">
    <property type="protein sequence ID" value="KAF2900296.1"/>
    <property type="molecule type" value="Genomic_DNA"/>
</dbReference>
<evidence type="ECO:0000313" key="2">
    <source>
        <dbReference type="EMBL" id="KAF2900296.1"/>
    </source>
</evidence>
<gene>
    <name evidence="2" type="ORF">ILUMI_05891</name>
</gene>
<dbReference type="PANTHER" id="PTHR47055">
    <property type="entry name" value="DDE_TNP_1_7 DOMAIN-CONTAINING PROTEIN"/>
    <property type="match status" value="1"/>
</dbReference>
<dbReference type="Proteomes" id="UP000801492">
    <property type="component" value="Unassembled WGS sequence"/>
</dbReference>
<dbReference type="PANTHER" id="PTHR47055:SF3">
    <property type="entry name" value="PHORBOL-ESTER_DAG-TYPE DOMAIN-CONTAINING PROTEIN"/>
    <property type="match status" value="1"/>
</dbReference>
<keyword evidence="3" id="KW-1185">Reference proteome</keyword>
<feature type="domain" description="PiggyBac transposable element-derived protein" evidence="1">
    <location>
        <begin position="95"/>
        <end position="180"/>
    </location>
</feature>
<sequence>MRQITILLQDTATTKPGLGLRKGKDITLLREFLVTPEDENKTKQGSDKDDDEHEANLNNLGLNMLRTECIMQKVDHYKSDSSKSDSSDNSPLSKYIRLEDASTVKSSASKSKLSKSTPLNLTWPLIEELNVKFRQHGRLQESLSIDESMIPYYGKHYAKQFIRGKPIRFGFENWAICNSSGKRKYHQIKASKYLMKYLSDKGFCATGTIQDSRTKNCPMSYKKVMEKQPKGTYDYRPVKKKRWKDNKVVTAATTCDTPEEITFKRWCRKKKERRL</sequence>
<name>A0A8K0DAA8_IGNLU</name>
<proteinExistence type="predicted"/>
<dbReference type="InterPro" id="IPR029526">
    <property type="entry name" value="PGBD"/>
</dbReference>